<feature type="region of interest" description="Disordered" evidence="1">
    <location>
        <begin position="87"/>
        <end position="106"/>
    </location>
</feature>
<name>A0A9N9AK16_9GLOM</name>
<proteinExistence type="predicted"/>
<dbReference type="EMBL" id="CAJVPV010002627">
    <property type="protein sequence ID" value="CAG8531739.1"/>
    <property type="molecule type" value="Genomic_DNA"/>
</dbReference>
<feature type="compositionally biased region" description="Polar residues" evidence="1">
    <location>
        <begin position="87"/>
        <end position="99"/>
    </location>
</feature>
<keyword evidence="3" id="KW-1185">Reference proteome</keyword>
<evidence type="ECO:0000313" key="2">
    <source>
        <dbReference type="EMBL" id="CAG8531739.1"/>
    </source>
</evidence>
<dbReference type="Proteomes" id="UP000789342">
    <property type="component" value="Unassembled WGS sequence"/>
</dbReference>
<feature type="non-terminal residue" evidence="2">
    <location>
        <position position="1"/>
    </location>
</feature>
<evidence type="ECO:0000256" key="1">
    <source>
        <dbReference type="SAM" id="MobiDB-lite"/>
    </source>
</evidence>
<dbReference type="OrthoDB" id="2344764at2759"/>
<reference evidence="2" key="1">
    <citation type="submission" date="2021-06" db="EMBL/GenBank/DDBJ databases">
        <authorList>
            <person name="Kallberg Y."/>
            <person name="Tangrot J."/>
            <person name="Rosling A."/>
        </authorList>
    </citation>
    <scope>NUCLEOTIDE SEQUENCE</scope>
    <source>
        <strain evidence="2">CL551</strain>
    </source>
</reference>
<sequence length="456" mass="52775">FALARVMMWEAPVRFRPGSRDLLLIVLKFLNIKINIDAPDWNSIIEMRCVERITVKRRINTYSMYENEHEIIGNQLSKNQENHLASNRPNLQNEESTTVDGKGINAVQKGPSPDIVDYDELVRKSIAFDDGHQIPHQITSNKYIKEISIDENILGISAQSLAQLDESKYFGDFIPHFIKYKESQKDPFSCTNDDVMDIRGESGFSKFLSVDDYIKLRLKNPKRKETTDDGTIKSLSDWINITKNLNILNKNDSEDVVKIKKYLYRVMIPLVESFAKPVPDISASNTSEHHYWAEFGHRFFSRALQEFVGLDWRAMEVPVHASKYRKNYGHKHINDKMIDGKSADLLAWIEKTGEEIFVGEQAGPPSKNDLTKLATESFKLYREMRDCLNFRILQAKRKGDMNCNNRMVFGVLGYLFEIKMLIMWKDGVYIYDEYGRLNVASRLNLISDMKAGIIRY</sequence>
<evidence type="ECO:0000313" key="3">
    <source>
        <dbReference type="Proteomes" id="UP000789342"/>
    </source>
</evidence>
<comment type="caution">
    <text evidence="2">The sequence shown here is derived from an EMBL/GenBank/DDBJ whole genome shotgun (WGS) entry which is preliminary data.</text>
</comment>
<dbReference type="AlphaFoldDB" id="A0A9N9AK16"/>
<gene>
    <name evidence="2" type="ORF">AMORRO_LOCUS4704</name>
</gene>
<organism evidence="2 3">
    <name type="scientific">Acaulospora morrowiae</name>
    <dbReference type="NCBI Taxonomy" id="94023"/>
    <lineage>
        <taxon>Eukaryota</taxon>
        <taxon>Fungi</taxon>
        <taxon>Fungi incertae sedis</taxon>
        <taxon>Mucoromycota</taxon>
        <taxon>Glomeromycotina</taxon>
        <taxon>Glomeromycetes</taxon>
        <taxon>Diversisporales</taxon>
        <taxon>Acaulosporaceae</taxon>
        <taxon>Acaulospora</taxon>
    </lineage>
</organism>
<accession>A0A9N9AK16</accession>
<protein>
    <submittedName>
        <fullName evidence="2">16182_t:CDS:1</fullName>
    </submittedName>
</protein>